<dbReference type="PROSITE" id="PS50290">
    <property type="entry name" value="PI3_4_KINASE_3"/>
    <property type="match status" value="1"/>
</dbReference>
<reference evidence="14" key="1">
    <citation type="journal article" date="2013" name="Nature">
        <title>Pan genome of the phytoplankton Emiliania underpins its global distribution.</title>
        <authorList>
            <person name="Read B.A."/>
            <person name="Kegel J."/>
            <person name="Klute M.J."/>
            <person name="Kuo A."/>
            <person name="Lefebvre S.C."/>
            <person name="Maumus F."/>
            <person name="Mayer C."/>
            <person name="Miller J."/>
            <person name="Monier A."/>
            <person name="Salamov A."/>
            <person name="Young J."/>
            <person name="Aguilar M."/>
            <person name="Claverie J.M."/>
            <person name="Frickenhaus S."/>
            <person name="Gonzalez K."/>
            <person name="Herman E.K."/>
            <person name="Lin Y.C."/>
            <person name="Napier J."/>
            <person name="Ogata H."/>
            <person name="Sarno A.F."/>
            <person name="Shmutz J."/>
            <person name="Schroeder D."/>
            <person name="de Vargas C."/>
            <person name="Verret F."/>
            <person name="von Dassow P."/>
            <person name="Valentin K."/>
            <person name="Van de Peer Y."/>
            <person name="Wheeler G."/>
            <person name="Dacks J.B."/>
            <person name="Delwiche C.F."/>
            <person name="Dyhrman S.T."/>
            <person name="Glockner G."/>
            <person name="John U."/>
            <person name="Richards T."/>
            <person name="Worden A.Z."/>
            <person name="Zhang X."/>
            <person name="Grigoriev I.V."/>
            <person name="Allen A.E."/>
            <person name="Bidle K."/>
            <person name="Borodovsky M."/>
            <person name="Bowler C."/>
            <person name="Brownlee C."/>
            <person name="Cock J.M."/>
            <person name="Elias M."/>
            <person name="Gladyshev V.N."/>
            <person name="Groth M."/>
            <person name="Guda C."/>
            <person name="Hadaegh A."/>
            <person name="Iglesias-Rodriguez M.D."/>
            <person name="Jenkins J."/>
            <person name="Jones B.M."/>
            <person name="Lawson T."/>
            <person name="Leese F."/>
            <person name="Lindquist E."/>
            <person name="Lobanov A."/>
            <person name="Lomsadze A."/>
            <person name="Malik S.B."/>
            <person name="Marsh M.E."/>
            <person name="Mackinder L."/>
            <person name="Mock T."/>
            <person name="Mueller-Roeber B."/>
            <person name="Pagarete A."/>
            <person name="Parker M."/>
            <person name="Probert I."/>
            <person name="Quesneville H."/>
            <person name="Raines C."/>
            <person name="Rensing S.A."/>
            <person name="Riano-Pachon D.M."/>
            <person name="Richier S."/>
            <person name="Rokitta S."/>
            <person name="Shiraiwa Y."/>
            <person name="Soanes D.M."/>
            <person name="van der Giezen M."/>
            <person name="Wahlund T.M."/>
            <person name="Williams B."/>
            <person name="Wilson W."/>
            <person name="Wolfe G."/>
            <person name="Wurch L.L."/>
        </authorList>
    </citation>
    <scope>NUCLEOTIDE SEQUENCE</scope>
</reference>
<dbReference type="InterPro" id="IPR003152">
    <property type="entry name" value="FATC_dom"/>
</dbReference>
<proteinExistence type="inferred from homology"/>
<feature type="region of interest" description="Disordered" evidence="9">
    <location>
        <begin position="869"/>
        <end position="890"/>
    </location>
</feature>
<dbReference type="PROSITE" id="PS51189">
    <property type="entry name" value="FAT"/>
    <property type="match status" value="1"/>
</dbReference>
<dbReference type="STRING" id="2903.R1B4E3"/>
<evidence type="ECO:0000256" key="8">
    <source>
        <dbReference type="ARBA" id="ARBA00048679"/>
    </source>
</evidence>
<dbReference type="SUPFAM" id="SSF48371">
    <property type="entry name" value="ARM repeat"/>
    <property type="match status" value="1"/>
</dbReference>
<evidence type="ECO:0000256" key="9">
    <source>
        <dbReference type="SAM" id="MobiDB-lite"/>
    </source>
</evidence>
<dbReference type="GeneID" id="17250113"/>
<evidence type="ECO:0000256" key="2">
    <source>
        <dbReference type="ARBA" id="ARBA00012513"/>
    </source>
</evidence>
<comment type="catalytic activity">
    <reaction evidence="8">
        <text>L-seryl-[protein] + ATP = O-phospho-L-seryl-[protein] + ADP + H(+)</text>
        <dbReference type="Rhea" id="RHEA:17989"/>
        <dbReference type="Rhea" id="RHEA-COMP:9863"/>
        <dbReference type="Rhea" id="RHEA-COMP:11604"/>
        <dbReference type="ChEBI" id="CHEBI:15378"/>
        <dbReference type="ChEBI" id="CHEBI:29999"/>
        <dbReference type="ChEBI" id="CHEBI:30616"/>
        <dbReference type="ChEBI" id="CHEBI:83421"/>
        <dbReference type="ChEBI" id="CHEBI:456216"/>
        <dbReference type="EC" id="2.7.11.1"/>
    </reaction>
</comment>
<protein>
    <recommendedName>
        <fullName evidence="2">non-specific serine/threonine protein kinase</fullName>
        <ecNumber evidence="2">2.7.11.1</ecNumber>
    </recommendedName>
</protein>
<dbReference type="SUPFAM" id="SSF56112">
    <property type="entry name" value="Protein kinase-like (PK-like)"/>
    <property type="match status" value="1"/>
</dbReference>
<dbReference type="InterPro" id="IPR036738">
    <property type="entry name" value="FRB_sf"/>
</dbReference>
<feature type="domain" description="FAT" evidence="11">
    <location>
        <begin position="1"/>
        <end position="423"/>
    </location>
</feature>
<dbReference type="Pfam" id="PF02260">
    <property type="entry name" value="FATC"/>
    <property type="match status" value="1"/>
</dbReference>
<keyword evidence="3" id="KW-0808">Transferase</keyword>
<dbReference type="PANTHER" id="PTHR11139:SF9">
    <property type="entry name" value="SERINE_THREONINE-PROTEIN KINASE MTOR"/>
    <property type="match status" value="1"/>
</dbReference>
<accession>A0A0D3HY57</accession>
<dbReference type="PaxDb" id="2903-EOD03942"/>
<keyword evidence="4" id="KW-0677">Repeat</keyword>
<dbReference type="PROSITE" id="PS51190">
    <property type="entry name" value="FATC"/>
    <property type="match status" value="1"/>
</dbReference>
<dbReference type="CDD" id="cd05169">
    <property type="entry name" value="PIKKc_TOR"/>
    <property type="match status" value="1"/>
</dbReference>
<dbReference type="GO" id="GO:0080090">
    <property type="term" value="P:regulation of primary metabolic process"/>
    <property type="evidence" value="ECO:0007669"/>
    <property type="project" value="UniProtKB-ARBA"/>
</dbReference>
<sequence>MRCHAALGEWEAVRRLSDKLAEQRAVLAPGEVAELARLGAAAALDLASHATAGNERHWAALGRHAALLPARSFDGAFSRAVLALHGGDWSGAQAYIDAARGVIDAEVTGLVGESYARAYNGMVRLQRLSELEEVLLNATSPTTLPRARLLELWRGRLGHAAADLSAWRELLPVRALAVPPRHDPHGMIAFAQLCSRNGQHTLAFEALRHAEPRAAASWGDAPDMQPDVWLAYTVAIGWVHLGEWTLASAAPAAGEASLLEHFRRAAELDPASCAAWHNLAMVHFDHVRCTCWRSEDELGEHHRHHPDPGATDTEERVVAALECLFRCISLRPSSSPTGHTQQDILTLLTLAFEHGETEGAAAALSRGLADTPAETWLAVVPQVIARLGSESERVRTFVLSLLSTLAERHPQGLVYPLTVAATSPLRAQATGAAHVLAHLRRGRDVLVEQAQLVAAELVRASCLWSEAWIDGLETASKAFYTEGDDAGCVRALLPLHEALERGAQTPAEGAFVREFGGALDAARAELRQWQESGERAHLHSAWALYMGLFRAVSPRQAALTSLDLASVSPRLLGATALELAVPGTYEPQAPLVTISGFRPRLSVIASKQRPRRVMLAGDDGREYSFLLKGREDLRQDERVMQLFGLVNRLLGSTAPLAGPAIRRYAVVPLSPASGLIGWVPSCDTLHQLVRHHREYRGGGELRAYNALPLLHRVEVFAAALSRTGGRDLAEALWLRSPSAEWWLERRSSYTRSVGVMCVVGYILGLGDRHLNNMLLDRVSGEVVHIDYGDCFEAAALRPRFPETVPFRLTRMLVTAMGVAGVDGVYRSTCEGAMRALRRHRSSVLAMLEAFLYDPLVHWNLDGAERGSAKRVSSRASLDGGEARGGAARGDKVMHAQALRVLRRVKSKLDGSEFGAAPIDVPTQVDRLVHEAQAHTNLAQMWGGWNPFW</sequence>
<dbReference type="InterPro" id="IPR026683">
    <property type="entry name" value="TOR_cat"/>
</dbReference>
<dbReference type="GO" id="GO:0031929">
    <property type="term" value="P:TOR signaling"/>
    <property type="evidence" value="ECO:0007669"/>
    <property type="project" value="TreeGrafter"/>
</dbReference>
<reference evidence="13" key="2">
    <citation type="submission" date="2024-10" db="UniProtKB">
        <authorList>
            <consortium name="EnsemblProtists"/>
        </authorList>
    </citation>
    <scope>IDENTIFICATION</scope>
</reference>
<dbReference type="EC" id="2.7.11.1" evidence="2"/>
<dbReference type="Proteomes" id="UP000013827">
    <property type="component" value="Unassembled WGS sequence"/>
</dbReference>
<evidence type="ECO:0000256" key="1">
    <source>
        <dbReference type="ARBA" id="ARBA00011031"/>
    </source>
</evidence>
<dbReference type="InterPro" id="IPR018936">
    <property type="entry name" value="PI3/4_kinase_CS"/>
</dbReference>
<evidence type="ECO:0000256" key="5">
    <source>
        <dbReference type="ARBA" id="ARBA00022741"/>
    </source>
</evidence>
<dbReference type="GO" id="GO:0031931">
    <property type="term" value="C:TORC1 complex"/>
    <property type="evidence" value="ECO:0007669"/>
    <property type="project" value="TreeGrafter"/>
</dbReference>
<dbReference type="GO" id="GO:0005634">
    <property type="term" value="C:nucleus"/>
    <property type="evidence" value="ECO:0007669"/>
    <property type="project" value="TreeGrafter"/>
</dbReference>
<name>A0A0D3HY57_EMIH1</name>
<organism evidence="13 14">
    <name type="scientific">Emiliania huxleyi (strain CCMP1516)</name>
    <dbReference type="NCBI Taxonomy" id="280463"/>
    <lineage>
        <taxon>Eukaryota</taxon>
        <taxon>Haptista</taxon>
        <taxon>Haptophyta</taxon>
        <taxon>Prymnesiophyceae</taxon>
        <taxon>Isochrysidales</taxon>
        <taxon>Noelaerhabdaceae</taxon>
        <taxon>Emiliania</taxon>
    </lineage>
</organism>
<evidence type="ECO:0000259" key="11">
    <source>
        <dbReference type="PROSITE" id="PS51189"/>
    </source>
</evidence>
<evidence type="ECO:0000256" key="7">
    <source>
        <dbReference type="ARBA" id="ARBA00022840"/>
    </source>
</evidence>
<dbReference type="Gene3D" id="3.30.1010.10">
    <property type="entry name" value="Phosphatidylinositol 3-kinase Catalytic Subunit, Chain A, domain 4"/>
    <property type="match status" value="1"/>
</dbReference>
<keyword evidence="7" id="KW-0067">ATP-binding</keyword>
<feature type="domain" description="PI3K/PI4K catalytic" evidence="10">
    <location>
        <begin position="597"/>
        <end position="902"/>
    </location>
</feature>
<dbReference type="SMART" id="SM00146">
    <property type="entry name" value="PI3Kc"/>
    <property type="match status" value="1"/>
</dbReference>
<dbReference type="Gene3D" id="1.20.120.150">
    <property type="entry name" value="FKBP12-rapamycin binding domain"/>
    <property type="match status" value="1"/>
</dbReference>
<dbReference type="InterPro" id="IPR011009">
    <property type="entry name" value="Kinase-like_dom_sf"/>
</dbReference>
<dbReference type="GO" id="GO:0005524">
    <property type="term" value="F:ATP binding"/>
    <property type="evidence" value="ECO:0007669"/>
    <property type="project" value="UniProtKB-KW"/>
</dbReference>
<dbReference type="Pfam" id="PF02259">
    <property type="entry name" value="FAT"/>
    <property type="match status" value="2"/>
</dbReference>
<keyword evidence="5" id="KW-0547">Nucleotide-binding</keyword>
<evidence type="ECO:0000259" key="10">
    <source>
        <dbReference type="PROSITE" id="PS50290"/>
    </source>
</evidence>
<evidence type="ECO:0000313" key="13">
    <source>
        <dbReference type="EnsemblProtists" id="EOD03942"/>
    </source>
</evidence>
<dbReference type="eggNOG" id="KOG0891">
    <property type="taxonomic scope" value="Eukaryota"/>
</dbReference>
<dbReference type="GO" id="GO:0031932">
    <property type="term" value="C:TORC2 complex"/>
    <property type="evidence" value="ECO:0007669"/>
    <property type="project" value="TreeGrafter"/>
</dbReference>
<dbReference type="GO" id="GO:0044877">
    <property type="term" value="F:protein-containing complex binding"/>
    <property type="evidence" value="ECO:0007669"/>
    <property type="project" value="InterPro"/>
</dbReference>
<dbReference type="InterPro" id="IPR014009">
    <property type="entry name" value="PIK_FAT"/>
</dbReference>
<dbReference type="InterPro" id="IPR011990">
    <property type="entry name" value="TPR-like_helical_dom_sf"/>
</dbReference>
<keyword evidence="6" id="KW-0418">Kinase</keyword>
<evidence type="ECO:0000256" key="6">
    <source>
        <dbReference type="ARBA" id="ARBA00022777"/>
    </source>
</evidence>
<evidence type="ECO:0000259" key="12">
    <source>
        <dbReference type="PROSITE" id="PS51190"/>
    </source>
</evidence>
<dbReference type="AlphaFoldDB" id="A0A0D3HY57"/>
<dbReference type="PROSITE" id="PS00915">
    <property type="entry name" value="PI3_4_KINASE_1"/>
    <property type="match status" value="1"/>
</dbReference>
<dbReference type="InterPro" id="IPR000403">
    <property type="entry name" value="PI3/4_kinase_cat_dom"/>
</dbReference>
<feature type="domain" description="FATC" evidence="12">
    <location>
        <begin position="916"/>
        <end position="948"/>
    </location>
</feature>
<keyword evidence="14" id="KW-1185">Reference proteome</keyword>
<evidence type="ECO:0000256" key="3">
    <source>
        <dbReference type="ARBA" id="ARBA00022679"/>
    </source>
</evidence>
<dbReference type="GO" id="GO:0005737">
    <property type="term" value="C:cytoplasm"/>
    <property type="evidence" value="ECO:0007669"/>
    <property type="project" value="TreeGrafter"/>
</dbReference>
<dbReference type="InterPro" id="IPR050517">
    <property type="entry name" value="DDR_Repair_Kinase"/>
</dbReference>
<dbReference type="SMART" id="SM01343">
    <property type="entry name" value="FATC"/>
    <property type="match status" value="1"/>
</dbReference>
<dbReference type="GO" id="GO:0016242">
    <property type="term" value="P:negative regulation of macroautophagy"/>
    <property type="evidence" value="ECO:0007669"/>
    <property type="project" value="TreeGrafter"/>
</dbReference>
<dbReference type="OMA" id="PHAVIWP"/>
<evidence type="ECO:0000256" key="4">
    <source>
        <dbReference type="ARBA" id="ARBA00022737"/>
    </source>
</evidence>
<dbReference type="InterPro" id="IPR009076">
    <property type="entry name" value="FRB_dom"/>
</dbReference>
<dbReference type="Gene3D" id="1.10.1070.11">
    <property type="entry name" value="Phosphatidylinositol 3-/4-kinase, catalytic domain"/>
    <property type="match status" value="1"/>
</dbReference>
<dbReference type="FunFam" id="3.30.1010.10:FF:000006">
    <property type="entry name" value="Serine/threonine-protein kinase TOR"/>
    <property type="match status" value="1"/>
</dbReference>
<dbReference type="HOGENOM" id="CLU_000178_6_1_1"/>
<dbReference type="Pfam" id="PF00454">
    <property type="entry name" value="PI3_PI4_kinase"/>
    <property type="match status" value="1"/>
</dbReference>
<comment type="similarity">
    <text evidence="1">Belongs to the PI3/PI4-kinase family.</text>
</comment>
<dbReference type="Gene3D" id="1.25.40.10">
    <property type="entry name" value="Tetratricopeptide repeat domain"/>
    <property type="match status" value="1"/>
</dbReference>
<dbReference type="PANTHER" id="PTHR11139">
    <property type="entry name" value="ATAXIA TELANGIECTASIA MUTATED ATM -RELATED"/>
    <property type="match status" value="1"/>
</dbReference>
<dbReference type="GO" id="GO:0004674">
    <property type="term" value="F:protein serine/threonine kinase activity"/>
    <property type="evidence" value="ECO:0007669"/>
    <property type="project" value="UniProtKB-EC"/>
</dbReference>
<dbReference type="InterPro" id="IPR016024">
    <property type="entry name" value="ARM-type_fold"/>
</dbReference>
<dbReference type="EnsemblProtists" id="EOD03942">
    <property type="protein sequence ID" value="EOD03942"/>
    <property type="gene ID" value="EMIHUDRAFT_312679"/>
</dbReference>
<dbReference type="SUPFAM" id="SSF47212">
    <property type="entry name" value="FKBP12-rapamycin-binding domain of FKBP-rapamycin-associated protein (FRAP)"/>
    <property type="match status" value="1"/>
</dbReference>
<dbReference type="RefSeq" id="XP_005756371.1">
    <property type="nucleotide sequence ID" value="XM_005756314.1"/>
</dbReference>
<dbReference type="SMART" id="SM01345">
    <property type="entry name" value="Rapamycin_bind"/>
    <property type="match status" value="1"/>
</dbReference>
<dbReference type="InterPro" id="IPR003151">
    <property type="entry name" value="PIK-rel_kinase_FAT"/>
</dbReference>
<dbReference type="InterPro" id="IPR036940">
    <property type="entry name" value="PI3/4_kinase_cat_sf"/>
</dbReference>
<dbReference type="Pfam" id="PF08771">
    <property type="entry name" value="FRB_dom"/>
    <property type="match status" value="1"/>
</dbReference>
<evidence type="ECO:0000313" key="14">
    <source>
        <dbReference type="Proteomes" id="UP000013827"/>
    </source>
</evidence>
<dbReference type="KEGG" id="ehx:EMIHUDRAFT_312679"/>